<protein>
    <submittedName>
        <fullName evidence="2">Uncharacterized protein</fullName>
    </submittedName>
</protein>
<keyword evidence="1" id="KW-0812">Transmembrane</keyword>
<dbReference type="EMBL" id="MU865935">
    <property type="protein sequence ID" value="KAK4449802.1"/>
    <property type="molecule type" value="Genomic_DNA"/>
</dbReference>
<sequence length="560" mass="59771">MKSEAGFSASPIAVAATGRKWNPGFFSRFPLFGLGALALSLCCTATAIAIVLLSDGQPTSEWSGNRQPGVLLAYTSTIANALLAIAFAEAVVIAFWTRALRGVPMSSFHHNWGSGTSVVGVLKALMNGRAFMISSVSILVAVTTLLRGPLMQRASFVQTEVLSVPGNIDLQMTYNITPDWAAVTFDRGHAELTFRSNFSKVIRAYQARSPVAIPGAECDNCTLTLPAFGFRIECSTGQSRHYNFSTIGFPSFRPDVTTFESTVTRHFVSVAEPQSINVTVMRRTEPDVCEGNFPVQSCLLTPARVTYELLLNAGNVSFKTNSWRSDSVGELLNLNGGDVGGSTTIRALQFFGSIQYDSISNTTFGGGIGWTTNTAGLLGNTYAYDSKTSSCGSNVAYNDPMDDILNAYRELALRISVAAAAEGRPVGADDTGMSQFEPYSQNVAYTSELVRIQYAADRRNLAVAVVISLLGPVATLVLFWGWWQLGRSFSLSPLEIANAFGAPNGFLASGGSNASGDELAKHVKVAGDPMVRYGVGGGYRLVVALAAQDVVRKPQAGEVL</sequence>
<comment type="caution">
    <text evidence="2">The sequence shown here is derived from an EMBL/GenBank/DDBJ whole genome shotgun (WGS) entry which is preliminary data.</text>
</comment>
<dbReference type="Proteomes" id="UP001321760">
    <property type="component" value="Unassembled WGS sequence"/>
</dbReference>
<dbReference type="PANTHER" id="PTHR37576">
    <property type="entry name" value="DEFECT AT LOW TEMPERATURE PROTEIN 1"/>
    <property type="match status" value="1"/>
</dbReference>
<feature type="transmembrane region" description="Helical" evidence="1">
    <location>
        <begin position="29"/>
        <end position="53"/>
    </location>
</feature>
<dbReference type="Pfam" id="PF11374">
    <property type="entry name" value="DUF3176"/>
    <property type="match status" value="1"/>
</dbReference>
<accession>A0AAV9GPC2</accession>
<evidence type="ECO:0000313" key="3">
    <source>
        <dbReference type="Proteomes" id="UP001321760"/>
    </source>
</evidence>
<organism evidence="2 3">
    <name type="scientific">Podospora aff. communis PSN243</name>
    <dbReference type="NCBI Taxonomy" id="3040156"/>
    <lineage>
        <taxon>Eukaryota</taxon>
        <taxon>Fungi</taxon>
        <taxon>Dikarya</taxon>
        <taxon>Ascomycota</taxon>
        <taxon>Pezizomycotina</taxon>
        <taxon>Sordariomycetes</taxon>
        <taxon>Sordariomycetidae</taxon>
        <taxon>Sordariales</taxon>
        <taxon>Podosporaceae</taxon>
        <taxon>Podospora</taxon>
    </lineage>
</organism>
<dbReference type="PANTHER" id="PTHR37576:SF2">
    <property type="entry name" value="DEFECT AT LOW TEMPERATURE PROTEIN 1"/>
    <property type="match status" value="1"/>
</dbReference>
<reference evidence="2" key="1">
    <citation type="journal article" date="2023" name="Mol. Phylogenet. Evol.">
        <title>Genome-scale phylogeny and comparative genomics of the fungal order Sordariales.</title>
        <authorList>
            <person name="Hensen N."/>
            <person name="Bonometti L."/>
            <person name="Westerberg I."/>
            <person name="Brannstrom I.O."/>
            <person name="Guillou S."/>
            <person name="Cros-Aarteil S."/>
            <person name="Calhoun S."/>
            <person name="Haridas S."/>
            <person name="Kuo A."/>
            <person name="Mondo S."/>
            <person name="Pangilinan J."/>
            <person name="Riley R."/>
            <person name="LaButti K."/>
            <person name="Andreopoulos B."/>
            <person name="Lipzen A."/>
            <person name="Chen C."/>
            <person name="Yan M."/>
            <person name="Daum C."/>
            <person name="Ng V."/>
            <person name="Clum A."/>
            <person name="Steindorff A."/>
            <person name="Ohm R.A."/>
            <person name="Martin F."/>
            <person name="Silar P."/>
            <person name="Natvig D.O."/>
            <person name="Lalanne C."/>
            <person name="Gautier V."/>
            <person name="Ament-Velasquez S.L."/>
            <person name="Kruys A."/>
            <person name="Hutchinson M.I."/>
            <person name="Powell A.J."/>
            <person name="Barry K."/>
            <person name="Miller A.N."/>
            <person name="Grigoriev I.V."/>
            <person name="Debuchy R."/>
            <person name="Gladieux P."/>
            <person name="Hiltunen Thoren M."/>
            <person name="Johannesson H."/>
        </authorList>
    </citation>
    <scope>NUCLEOTIDE SEQUENCE</scope>
    <source>
        <strain evidence="2">PSN243</strain>
    </source>
</reference>
<evidence type="ECO:0000313" key="2">
    <source>
        <dbReference type="EMBL" id="KAK4449802.1"/>
    </source>
</evidence>
<keyword evidence="3" id="KW-1185">Reference proteome</keyword>
<keyword evidence="1" id="KW-0472">Membrane</keyword>
<proteinExistence type="predicted"/>
<name>A0AAV9GPC2_9PEZI</name>
<evidence type="ECO:0000256" key="1">
    <source>
        <dbReference type="SAM" id="Phobius"/>
    </source>
</evidence>
<dbReference type="AlphaFoldDB" id="A0AAV9GPC2"/>
<feature type="transmembrane region" description="Helical" evidence="1">
    <location>
        <begin position="73"/>
        <end position="96"/>
    </location>
</feature>
<reference evidence="2" key="2">
    <citation type="submission" date="2023-05" db="EMBL/GenBank/DDBJ databases">
        <authorList>
            <consortium name="Lawrence Berkeley National Laboratory"/>
            <person name="Steindorff A."/>
            <person name="Hensen N."/>
            <person name="Bonometti L."/>
            <person name="Westerberg I."/>
            <person name="Brannstrom I.O."/>
            <person name="Guillou S."/>
            <person name="Cros-Aarteil S."/>
            <person name="Calhoun S."/>
            <person name="Haridas S."/>
            <person name="Kuo A."/>
            <person name="Mondo S."/>
            <person name="Pangilinan J."/>
            <person name="Riley R."/>
            <person name="Labutti K."/>
            <person name="Andreopoulos B."/>
            <person name="Lipzen A."/>
            <person name="Chen C."/>
            <person name="Yanf M."/>
            <person name="Daum C."/>
            <person name="Ng V."/>
            <person name="Clum A."/>
            <person name="Ohm R."/>
            <person name="Martin F."/>
            <person name="Silar P."/>
            <person name="Natvig D."/>
            <person name="Lalanne C."/>
            <person name="Gautier V."/>
            <person name="Ament-Velasquez S.L."/>
            <person name="Kruys A."/>
            <person name="Hutchinson M.I."/>
            <person name="Powell A.J."/>
            <person name="Barry K."/>
            <person name="Miller A.N."/>
            <person name="Grigoriev I.V."/>
            <person name="Debuchy R."/>
            <person name="Gladieux P."/>
            <person name="Thoren M.H."/>
            <person name="Johannesson H."/>
        </authorList>
    </citation>
    <scope>NUCLEOTIDE SEQUENCE</scope>
    <source>
        <strain evidence="2">PSN243</strain>
    </source>
</reference>
<feature type="transmembrane region" description="Helical" evidence="1">
    <location>
        <begin position="461"/>
        <end position="483"/>
    </location>
</feature>
<keyword evidence="1" id="KW-1133">Transmembrane helix</keyword>
<dbReference type="InterPro" id="IPR021514">
    <property type="entry name" value="DUF3176"/>
</dbReference>
<feature type="transmembrane region" description="Helical" evidence="1">
    <location>
        <begin position="131"/>
        <end position="150"/>
    </location>
</feature>
<gene>
    <name evidence="2" type="ORF">QBC34DRAFT_437868</name>
</gene>